<dbReference type="SUPFAM" id="SSF56037">
    <property type="entry name" value="PheT/TilS domain"/>
    <property type="match status" value="1"/>
</dbReference>
<dbReference type="PANTHER" id="PTHR43033:SF1">
    <property type="entry name" value="TRNA(ILE)-LYSIDINE SYNTHASE-RELATED"/>
    <property type="match status" value="1"/>
</dbReference>
<evidence type="ECO:0000256" key="8">
    <source>
        <dbReference type="HAMAP-Rule" id="MF_01161"/>
    </source>
</evidence>
<evidence type="ECO:0000256" key="3">
    <source>
        <dbReference type="ARBA" id="ARBA00022598"/>
    </source>
</evidence>
<reference evidence="10 11" key="1">
    <citation type="submission" date="2019-12" db="EMBL/GenBank/DDBJ databases">
        <authorList>
            <person name="Wolfe R."/>
            <person name="Danczak R."/>
            <person name="Wilkins M."/>
        </authorList>
    </citation>
    <scope>NUCLEOTIDE SEQUENCE [LARGE SCALE GENOMIC DNA]</scope>
    <source>
        <strain evidence="10">X2_MaxBin.013</strain>
    </source>
</reference>
<organism evidence="10 11">
    <name type="scientific">Candidatus Saganbacteria bacterium</name>
    <dbReference type="NCBI Taxonomy" id="2575572"/>
    <lineage>
        <taxon>Bacteria</taxon>
        <taxon>Bacillati</taxon>
        <taxon>Saganbacteria</taxon>
    </lineage>
</organism>
<dbReference type="SMART" id="SM00977">
    <property type="entry name" value="TilS_C"/>
    <property type="match status" value="1"/>
</dbReference>
<evidence type="ECO:0000256" key="2">
    <source>
        <dbReference type="ARBA" id="ARBA00022490"/>
    </source>
</evidence>
<dbReference type="SUPFAM" id="SSF82829">
    <property type="entry name" value="MesJ substrate recognition domain-like"/>
    <property type="match status" value="1"/>
</dbReference>
<evidence type="ECO:0000256" key="7">
    <source>
        <dbReference type="ARBA" id="ARBA00048539"/>
    </source>
</evidence>
<evidence type="ECO:0000256" key="4">
    <source>
        <dbReference type="ARBA" id="ARBA00022694"/>
    </source>
</evidence>
<dbReference type="GO" id="GO:0005737">
    <property type="term" value="C:cytoplasm"/>
    <property type="evidence" value="ECO:0007669"/>
    <property type="project" value="UniProtKB-SubCell"/>
</dbReference>
<feature type="binding site" evidence="8">
    <location>
        <begin position="27"/>
        <end position="32"/>
    </location>
    <ligand>
        <name>ATP</name>
        <dbReference type="ChEBI" id="CHEBI:30616"/>
    </ligand>
</feature>
<dbReference type="Gene3D" id="3.40.50.620">
    <property type="entry name" value="HUPs"/>
    <property type="match status" value="1"/>
</dbReference>
<dbReference type="InterPro" id="IPR012796">
    <property type="entry name" value="Lysidine-tRNA-synth_C"/>
</dbReference>
<dbReference type="InterPro" id="IPR012094">
    <property type="entry name" value="tRNA_Ile_lys_synt"/>
</dbReference>
<protein>
    <recommendedName>
        <fullName evidence="8">tRNA(Ile)-lysidine synthase</fullName>
        <ecNumber evidence="8">6.3.4.19</ecNumber>
    </recommendedName>
    <alternativeName>
        <fullName evidence="8">tRNA(Ile)-2-lysyl-cytidine synthase</fullName>
    </alternativeName>
    <alternativeName>
        <fullName evidence="8">tRNA(Ile)-lysidine synthetase</fullName>
    </alternativeName>
</protein>
<evidence type="ECO:0000259" key="9">
    <source>
        <dbReference type="SMART" id="SM00977"/>
    </source>
</evidence>
<dbReference type="GO" id="GO:0006400">
    <property type="term" value="P:tRNA modification"/>
    <property type="evidence" value="ECO:0007669"/>
    <property type="project" value="UniProtKB-UniRule"/>
</dbReference>
<evidence type="ECO:0000256" key="5">
    <source>
        <dbReference type="ARBA" id="ARBA00022741"/>
    </source>
</evidence>
<comment type="similarity">
    <text evidence="8">Belongs to the tRNA(Ile)-lysidine synthase family.</text>
</comment>
<dbReference type="CDD" id="cd01992">
    <property type="entry name" value="TilS_N"/>
    <property type="match status" value="1"/>
</dbReference>
<dbReference type="Pfam" id="PF01171">
    <property type="entry name" value="ATP_bind_3"/>
    <property type="match status" value="1"/>
</dbReference>
<proteinExistence type="inferred from homology"/>
<dbReference type="NCBIfam" id="TIGR02432">
    <property type="entry name" value="lysidine_TilS_N"/>
    <property type="match status" value="1"/>
</dbReference>
<comment type="caution">
    <text evidence="10">The sequence shown here is derived from an EMBL/GenBank/DDBJ whole genome shotgun (WGS) entry which is preliminary data.</text>
</comment>
<dbReference type="SUPFAM" id="SSF52402">
    <property type="entry name" value="Adenine nucleotide alpha hydrolases-like"/>
    <property type="match status" value="1"/>
</dbReference>
<keyword evidence="5 8" id="KW-0547">Nucleotide-binding</keyword>
<dbReference type="AlphaFoldDB" id="A0A833L0A7"/>
<dbReference type="GO" id="GO:0032267">
    <property type="term" value="F:tRNA(Ile)-lysidine synthase activity"/>
    <property type="evidence" value="ECO:0007669"/>
    <property type="project" value="UniProtKB-EC"/>
</dbReference>
<evidence type="ECO:0000256" key="6">
    <source>
        <dbReference type="ARBA" id="ARBA00022840"/>
    </source>
</evidence>
<comment type="domain">
    <text evidence="8">The N-terminal region contains the highly conserved SGGXDS motif, predicted to be a P-loop motif involved in ATP binding.</text>
</comment>
<keyword evidence="2 8" id="KW-0963">Cytoplasm</keyword>
<dbReference type="InterPro" id="IPR011063">
    <property type="entry name" value="TilS/TtcA_N"/>
</dbReference>
<keyword evidence="4 8" id="KW-0819">tRNA processing</keyword>
<dbReference type="GO" id="GO:0005524">
    <property type="term" value="F:ATP binding"/>
    <property type="evidence" value="ECO:0007669"/>
    <property type="project" value="UniProtKB-UniRule"/>
</dbReference>
<dbReference type="InterPro" id="IPR014729">
    <property type="entry name" value="Rossmann-like_a/b/a_fold"/>
</dbReference>
<comment type="subcellular location">
    <subcellularLocation>
        <location evidence="1 8">Cytoplasm</location>
    </subcellularLocation>
</comment>
<gene>
    <name evidence="8" type="primary">tilS</name>
    <name evidence="10" type="ORF">FD145_1218</name>
</gene>
<name>A0A833L0A7_UNCSA</name>
<comment type="catalytic activity">
    <reaction evidence="7 8">
        <text>cytidine(34) in tRNA(Ile2) + L-lysine + ATP = lysidine(34) in tRNA(Ile2) + AMP + diphosphate + H(+)</text>
        <dbReference type="Rhea" id="RHEA:43744"/>
        <dbReference type="Rhea" id="RHEA-COMP:10625"/>
        <dbReference type="Rhea" id="RHEA-COMP:10670"/>
        <dbReference type="ChEBI" id="CHEBI:15378"/>
        <dbReference type="ChEBI" id="CHEBI:30616"/>
        <dbReference type="ChEBI" id="CHEBI:32551"/>
        <dbReference type="ChEBI" id="CHEBI:33019"/>
        <dbReference type="ChEBI" id="CHEBI:82748"/>
        <dbReference type="ChEBI" id="CHEBI:83665"/>
        <dbReference type="ChEBI" id="CHEBI:456215"/>
        <dbReference type="EC" id="6.3.4.19"/>
    </reaction>
</comment>
<dbReference type="NCBIfam" id="TIGR02433">
    <property type="entry name" value="lysidine_TilS_C"/>
    <property type="match status" value="1"/>
</dbReference>
<keyword evidence="3 8" id="KW-0436">Ligase</keyword>
<dbReference type="Gene3D" id="1.20.59.20">
    <property type="match status" value="1"/>
</dbReference>
<sequence length="462" mass="52416">MLEKKALQTIKEYKMLQPGDTVLAGVSGGADSISLLYLLYNLKAELGLSSIYIGHFNHMLRKGESDIDQRYVEDQAKKLGLICLTDSKDVAAYAAKNKLSIEDAARRLRYAFYDETAIKTNSNKIVLGHTADDSVETFLMRLLRGAGLKGLTGIPPVRGNIVRPLIKIWRKEIDQYIASLKLVPRIDHTNYESKYLRNRVRLKLIPQLKIYNLNIKEILLQTVLLLTEDYLYMESKTKGAIEDVTISKKENSIELDAKKLRGLEPPIERHLLRTAVEKVKGNLAELTFSHIHDVIKNIDQTERWELHLPDSIFVSGNKNSLIISKDKPKELEKVAYLYNLTVPGEIIIKEAGLKISSSILDAPPEGFEESRDTAYLDFEQVGKKITIRSRKDGDRFYPLGMNGAKKIQDYFVDQKVPQEQRDLIPICEGGGRIIWVVGLRIDERVKIGRKTKKAIKLTSSKI</sequence>
<dbReference type="HAMAP" id="MF_01161">
    <property type="entry name" value="tRNA_Ile_lys_synt"/>
    <property type="match status" value="1"/>
</dbReference>
<dbReference type="Pfam" id="PF11734">
    <property type="entry name" value="TilS_C"/>
    <property type="match status" value="1"/>
</dbReference>
<dbReference type="EMBL" id="WPAF01000022">
    <property type="protein sequence ID" value="KAF0133602.1"/>
    <property type="molecule type" value="Genomic_DNA"/>
</dbReference>
<evidence type="ECO:0000313" key="11">
    <source>
        <dbReference type="Proteomes" id="UP000488506"/>
    </source>
</evidence>
<keyword evidence="6 8" id="KW-0067">ATP-binding</keyword>
<dbReference type="InterPro" id="IPR012795">
    <property type="entry name" value="tRNA_Ile_lys_synt_N"/>
</dbReference>
<dbReference type="Proteomes" id="UP000488506">
    <property type="component" value="Unassembled WGS sequence"/>
</dbReference>
<comment type="function">
    <text evidence="8">Ligates lysine onto the cytidine present at position 34 of the AUA codon-specific tRNA(Ile) that contains the anticodon CAU, in an ATP-dependent manner. Cytidine is converted to lysidine, thus changing the amino acid specificity of the tRNA from methionine to isoleucine.</text>
</comment>
<feature type="domain" description="Lysidine-tRNA(Ile) synthetase C-terminal" evidence="9">
    <location>
        <begin position="385"/>
        <end position="457"/>
    </location>
</feature>
<evidence type="ECO:0000256" key="1">
    <source>
        <dbReference type="ARBA" id="ARBA00004496"/>
    </source>
</evidence>
<dbReference type="EC" id="6.3.4.19" evidence="8"/>
<dbReference type="PANTHER" id="PTHR43033">
    <property type="entry name" value="TRNA(ILE)-LYSIDINE SYNTHASE-RELATED"/>
    <property type="match status" value="1"/>
</dbReference>
<accession>A0A833L0A7</accession>
<evidence type="ECO:0000313" key="10">
    <source>
        <dbReference type="EMBL" id="KAF0133602.1"/>
    </source>
</evidence>